<protein>
    <submittedName>
        <fullName evidence="2">Uncharacterized protein</fullName>
    </submittedName>
</protein>
<feature type="signal peptide" evidence="1">
    <location>
        <begin position="1"/>
        <end position="21"/>
    </location>
</feature>
<keyword evidence="1" id="KW-0732">Signal</keyword>
<dbReference type="EMBL" id="CAXITT010000319">
    <property type="protein sequence ID" value="CAL1538941.1"/>
    <property type="molecule type" value="Genomic_DNA"/>
</dbReference>
<comment type="caution">
    <text evidence="2">The sequence shown here is derived from an EMBL/GenBank/DDBJ whole genome shotgun (WGS) entry which is preliminary data.</text>
</comment>
<keyword evidence="3" id="KW-1185">Reference proteome</keyword>
<sequence>MRVAVCLVTALCVWAYTGVQGSPTNDGLIAKRDDLQQETAGEDLLKKGIDEQVVSTVERAVDTLNELFQKRPSPQQRRTLIDDRYNKDDVLKKGLAIPDEKRGDTDPGQRSNLEQQLERLKRASRKNRALLTLVRRGWWSDTWDTVKDAAGSVGDRIKDGYNTLKDKIEDKVDVVKEKWQKFKEVFERKAVQAPLQFSDIVNYVDKRDSGHQDD</sequence>
<dbReference type="Proteomes" id="UP001497497">
    <property type="component" value="Unassembled WGS sequence"/>
</dbReference>
<dbReference type="AlphaFoldDB" id="A0AAV2HZG7"/>
<evidence type="ECO:0000313" key="2">
    <source>
        <dbReference type="EMBL" id="CAL1538941.1"/>
    </source>
</evidence>
<dbReference type="Gene3D" id="1.10.287.700">
    <property type="entry name" value="Helix hairpin bin"/>
    <property type="match status" value="1"/>
</dbReference>
<feature type="chain" id="PRO_5043528033" evidence="1">
    <location>
        <begin position="22"/>
        <end position="214"/>
    </location>
</feature>
<evidence type="ECO:0000313" key="3">
    <source>
        <dbReference type="Proteomes" id="UP001497497"/>
    </source>
</evidence>
<proteinExistence type="predicted"/>
<gene>
    <name evidence="2" type="ORF">GSLYS_00012762001</name>
</gene>
<reference evidence="2 3" key="1">
    <citation type="submission" date="2024-04" db="EMBL/GenBank/DDBJ databases">
        <authorList>
            <consortium name="Genoscope - CEA"/>
            <person name="William W."/>
        </authorList>
    </citation>
    <scope>NUCLEOTIDE SEQUENCE [LARGE SCALE GENOMIC DNA]</scope>
</reference>
<organism evidence="2 3">
    <name type="scientific">Lymnaea stagnalis</name>
    <name type="common">Great pond snail</name>
    <name type="synonym">Helix stagnalis</name>
    <dbReference type="NCBI Taxonomy" id="6523"/>
    <lineage>
        <taxon>Eukaryota</taxon>
        <taxon>Metazoa</taxon>
        <taxon>Spiralia</taxon>
        <taxon>Lophotrochozoa</taxon>
        <taxon>Mollusca</taxon>
        <taxon>Gastropoda</taxon>
        <taxon>Heterobranchia</taxon>
        <taxon>Euthyneura</taxon>
        <taxon>Panpulmonata</taxon>
        <taxon>Hygrophila</taxon>
        <taxon>Lymnaeoidea</taxon>
        <taxon>Lymnaeidae</taxon>
        <taxon>Lymnaea</taxon>
    </lineage>
</organism>
<evidence type="ECO:0000256" key="1">
    <source>
        <dbReference type="SAM" id="SignalP"/>
    </source>
</evidence>
<name>A0AAV2HZG7_LYMST</name>
<accession>A0AAV2HZG7</accession>